<reference evidence="1 2" key="1">
    <citation type="submission" date="2018-01" db="EMBL/GenBank/DDBJ databases">
        <title>Whole genome analyses suggest that Burkholderia sensu lato contains two further novel genera in the rhizoxinica-symbiotica group Mycetohabitans gen. nov., and Trinickia gen. nov.: implications for the evolution of diazotrophy and nodulation in the Burkholderiaceae.</title>
        <authorList>
            <person name="Estrada-de los Santos P."/>
            <person name="Palmer M."/>
            <person name="Chavez-Ramirez B."/>
            <person name="Beukes C."/>
            <person name="Steenkamp E.T."/>
            <person name="Hirsch A.M."/>
            <person name="Manyaka P."/>
            <person name="Maluk M."/>
            <person name="Lafos M."/>
            <person name="Crook M."/>
            <person name="Gross E."/>
            <person name="Simon M.F."/>
            <person name="Bueno dos Reis Junior F."/>
            <person name="Poole P.S."/>
            <person name="Venter S.N."/>
            <person name="James E.K."/>
        </authorList>
    </citation>
    <scope>NUCLEOTIDE SEQUENCE [LARGE SCALE GENOMIC DNA]</scope>
    <source>
        <strain evidence="1 2">JPY 581</strain>
    </source>
</reference>
<gene>
    <name evidence="1" type="ORF">C0Z20_00865</name>
</gene>
<keyword evidence="2" id="KW-1185">Reference proteome</keyword>
<dbReference type="STRING" id="863227.GCA_000373005_01087"/>
<name>A0A2N7X9P1_9BURK</name>
<evidence type="ECO:0000313" key="1">
    <source>
        <dbReference type="EMBL" id="PMS38469.1"/>
    </source>
</evidence>
<sequence>MQFLSNLFARLQEPSTHAALASLSAVGTSIAVANGADPHVIGQIGTAASAVFGLLGVFLSEGKGAAPAQQ</sequence>
<accession>A0A2N7X9P1</accession>
<comment type="caution">
    <text evidence="1">The sequence shown here is derived from an EMBL/GenBank/DDBJ whole genome shotgun (WGS) entry which is preliminary data.</text>
</comment>
<dbReference type="AlphaFoldDB" id="A0A2N7X9P1"/>
<organism evidence="1 2">
    <name type="scientific">Trinickia symbiotica</name>
    <dbReference type="NCBI Taxonomy" id="863227"/>
    <lineage>
        <taxon>Bacteria</taxon>
        <taxon>Pseudomonadati</taxon>
        <taxon>Pseudomonadota</taxon>
        <taxon>Betaproteobacteria</taxon>
        <taxon>Burkholderiales</taxon>
        <taxon>Burkholderiaceae</taxon>
        <taxon>Trinickia</taxon>
    </lineage>
</organism>
<proteinExistence type="predicted"/>
<evidence type="ECO:0000313" key="2">
    <source>
        <dbReference type="Proteomes" id="UP000235777"/>
    </source>
</evidence>
<protein>
    <submittedName>
        <fullName evidence="1">Uncharacterized protein</fullName>
    </submittedName>
</protein>
<dbReference type="EMBL" id="PNYC01000001">
    <property type="protein sequence ID" value="PMS38469.1"/>
    <property type="molecule type" value="Genomic_DNA"/>
</dbReference>
<dbReference type="Proteomes" id="UP000235777">
    <property type="component" value="Unassembled WGS sequence"/>
</dbReference>
<dbReference type="RefSeq" id="WP_020566068.1">
    <property type="nucleotide sequence ID" value="NZ_KB890165.1"/>
</dbReference>